<dbReference type="EMBL" id="BTSY01000002">
    <property type="protein sequence ID" value="GMT14527.1"/>
    <property type="molecule type" value="Genomic_DNA"/>
</dbReference>
<protein>
    <submittedName>
        <fullName evidence="1">Uncharacterized protein</fullName>
    </submittedName>
</protein>
<sequence length="69" mass="7912">SNDYANALCILLSFKVRLEHDPALLKMHSVTYDHVVRMLAANWEDAFGEESRTLKVHLSLVHGGRDYEK</sequence>
<keyword evidence="2" id="KW-1185">Reference proteome</keyword>
<feature type="non-terminal residue" evidence="1">
    <location>
        <position position="1"/>
    </location>
</feature>
<evidence type="ECO:0000313" key="1">
    <source>
        <dbReference type="EMBL" id="GMT14527.1"/>
    </source>
</evidence>
<proteinExistence type="predicted"/>
<dbReference type="Proteomes" id="UP001432322">
    <property type="component" value="Unassembled WGS sequence"/>
</dbReference>
<feature type="non-terminal residue" evidence="1">
    <location>
        <position position="69"/>
    </location>
</feature>
<comment type="caution">
    <text evidence="1">The sequence shown here is derived from an EMBL/GenBank/DDBJ whole genome shotgun (WGS) entry which is preliminary data.</text>
</comment>
<dbReference type="AlphaFoldDB" id="A0AAV5V4K4"/>
<reference evidence="1" key="1">
    <citation type="submission" date="2023-10" db="EMBL/GenBank/DDBJ databases">
        <title>Genome assembly of Pristionchus species.</title>
        <authorList>
            <person name="Yoshida K."/>
            <person name="Sommer R.J."/>
        </authorList>
    </citation>
    <scope>NUCLEOTIDE SEQUENCE</scope>
    <source>
        <strain evidence="1">RS5133</strain>
    </source>
</reference>
<accession>A0AAV5V4K4</accession>
<organism evidence="1 2">
    <name type="scientific">Pristionchus fissidentatus</name>
    <dbReference type="NCBI Taxonomy" id="1538716"/>
    <lineage>
        <taxon>Eukaryota</taxon>
        <taxon>Metazoa</taxon>
        <taxon>Ecdysozoa</taxon>
        <taxon>Nematoda</taxon>
        <taxon>Chromadorea</taxon>
        <taxon>Rhabditida</taxon>
        <taxon>Rhabditina</taxon>
        <taxon>Diplogasteromorpha</taxon>
        <taxon>Diplogasteroidea</taxon>
        <taxon>Neodiplogasteridae</taxon>
        <taxon>Pristionchus</taxon>
    </lineage>
</organism>
<gene>
    <name evidence="1" type="ORF">PFISCL1PPCAC_5824</name>
</gene>
<name>A0AAV5V4K4_9BILA</name>
<evidence type="ECO:0000313" key="2">
    <source>
        <dbReference type="Proteomes" id="UP001432322"/>
    </source>
</evidence>